<comment type="caution">
    <text evidence="4">The sequence shown here is derived from an EMBL/GenBank/DDBJ whole genome shotgun (WGS) entry which is preliminary data.</text>
</comment>
<organism evidence="4 5">
    <name type="scientific">Sporomusa sphaeroides DSM 2875</name>
    <dbReference type="NCBI Taxonomy" id="1337886"/>
    <lineage>
        <taxon>Bacteria</taxon>
        <taxon>Bacillati</taxon>
        <taxon>Bacillota</taxon>
        <taxon>Negativicutes</taxon>
        <taxon>Selenomonadales</taxon>
        <taxon>Sporomusaceae</taxon>
        <taxon>Sporomusa</taxon>
    </lineage>
</organism>
<dbReference type="Proteomes" id="UP000245702">
    <property type="component" value="Unassembled WGS sequence"/>
</dbReference>
<proteinExistence type="predicted"/>
<gene>
    <name evidence="4" type="ORF">SSPH_01097</name>
</gene>
<evidence type="ECO:0000313" key="5">
    <source>
        <dbReference type="Proteomes" id="UP000245702"/>
    </source>
</evidence>
<dbReference type="InterPro" id="IPR010090">
    <property type="entry name" value="Phage_tape_meas"/>
</dbReference>
<keyword evidence="2" id="KW-1133">Transmembrane helix</keyword>
<dbReference type="PANTHER" id="PTHR37813:SF1">
    <property type="entry name" value="FELS-2 PROPHAGE PROTEIN"/>
    <property type="match status" value="1"/>
</dbReference>
<reference evidence="4 5" key="1">
    <citation type="submission" date="2016-01" db="EMBL/GenBank/DDBJ databases">
        <authorList>
            <person name="Brown R."/>
        </authorList>
    </citation>
    <scope>NUCLEOTIDE SEQUENCE [LARGE SCALE GENOMIC DNA]</scope>
    <source>
        <strain evidence="4">Sporomusa sphaeroides DSM 2875</strain>
    </source>
</reference>
<feature type="domain" description="Phage tail tape measure protein" evidence="3">
    <location>
        <begin position="155"/>
        <end position="365"/>
    </location>
</feature>
<dbReference type="Pfam" id="PF10145">
    <property type="entry name" value="PhageMin_Tail"/>
    <property type="match status" value="1"/>
</dbReference>
<feature type="transmembrane region" description="Helical" evidence="2">
    <location>
        <begin position="525"/>
        <end position="544"/>
    </location>
</feature>
<dbReference type="RefSeq" id="WP_075756387.1">
    <property type="nucleotide sequence ID" value="NZ_CP146991.1"/>
</dbReference>
<dbReference type="EMBL" id="FCOW01000004">
    <property type="protein sequence ID" value="CVK18459.1"/>
    <property type="molecule type" value="Genomic_DNA"/>
</dbReference>
<sequence>MAGRMHEIAFNIMARMGSNFNRSFSSASDRMTQLNTRVSSLKGQMRELDAQQKKNVLTAGEYSNAYRKLTAQTAKAEQAQKSYAKAFALQNKVSQSRSDARANMAGAVETAVAVGGPVYSAINFESAMSGVAKQVDGARDDAGQLTDVYYQAQSQVMQASKDMMIMPDDMAKAFAMSAKSGVQGMQNIDKFARMGIMMGTAFEAPAEQVTEDFAKIGSAMGISLQTTEGIAQLEALADTVNYLDDRSNAAGADIIQVLKRTAGTATSLIPTMSRTTLAGMATAMLQMGETGETAGTALNALFTKVAAAPTQSKKFKGALAEVGLTAEELQSGALKDAEGTIMNLFERIGGLDAATRNNVLAELFGAEHVDNLSKISGNYEEFLRVIKMGNSDEAKGSMSKEFAIQLQNTESQLRGLKASAVRTAITFGSVLLPEINKLAGAVSNGTEWLVKMSQEYPTLSSWVVKLTAAVLGGTVALSAMTWAGWAVISPFVSMYGWMTKIGAAQKAWTVAQWAWNVARGAGAGLLYVGRMATFLSIAGSAAGVTRVWTGAQWAWNLAMTANPIGMLIVGIGGLVAAGYYLIKNWDTVKGWWTRFWDDPAAALQAFVDGIYNRFGRAFDWLGEKAAWVKNLFTGGGSVAAADVSMQIPAYANGTIATSPHIGLFAEKGPEAVIPLDGSSRALSLWATAGQMMGLGGGSLFQDFVDSPASNGSGPTFVYSPNVTVDGGDPNVASKVRQVIRNEAEDFKTKMDAWAAQQRRLGYA</sequence>
<accession>A0ABM9W009</accession>
<keyword evidence="2" id="KW-0472">Membrane</keyword>
<evidence type="ECO:0000256" key="2">
    <source>
        <dbReference type="SAM" id="Phobius"/>
    </source>
</evidence>
<feature type="transmembrane region" description="Helical" evidence="2">
    <location>
        <begin position="564"/>
        <end position="582"/>
    </location>
</feature>
<keyword evidence="5" id="KW-1185">Reference proteome</keyword>
<dbReference type="PANTHER" id="PTHR37813">
    <property type="entry name" value="FELS-2 PROPHAGE PROTEIN"/>
    <property type="match status" value="1"/>
</dbReference>
<dbReference type="NCBIfam" id="TIGR01760">
    <property type="entry name" value="tape_meas_TP901"/>
    <property type="match status" value="1"/>
</dbReference>
<evidence type="ECO:0000313" key="4">
    <source>
        <dbReference type="EMBL" id="CVK18459.1"/>
    </source>
</evidence>
<evidence type="ECO:0000259" key="3">
    <source>
        <dbReference type="Pfam" id="PF10145"/>
    </source>
</evidence>
<feature type="transmembrane region" description="Helical" evidence="2">
    <location>
        <begin position="462"/>
        <end position="488"/>
    </location>
</feature>
<keyword evidence="1" id="KW-1188">Viral release from host cell</keyword>
<keyword evidence="2" id="KW-0812">Transmembrane</keyword>
<evidence type="ECO:0000256" key="1">
    <source>
        <dbReference type="ARBA" id="ARBA00022612"/>
    </source>
</evidence>
<protein>
    <submittedName>
        <fullName evidence="4">Phage-related minor tail protein</fullName>
    </submittedName>
</protein>
<name>A0ABM9W009_9FIRM</name>